<feature type="compositionally biased region" description="Basic and acidic residues" evidence="1">
    <location>
        <begin position="116"/>
        <end position="126"/>
    </location>
</feature>
<feature type="compositionally biased region" description="Basic and acidic residues" evidence="1">
    <location>
        <begin position="98"/>
        <end position="107"/>
    </location>
</feature>
<evidence type="ECO:0000313" key="2">
    <source>
        <dbReference type="EMBL" id="AYV83840.1"/>
    </source>
</evidence>
<feature type="compositionally biased region" description="Basic and acidic residues" evidence="1">
    <location>
        <begin position="33"/>
        <end position="84"/>
    </location>
</feature>
<feature type="compositionally biased region" description="Basic and acidic residues" evidence="1">
    <location>
        <begin position="189"/>
        <end position="201"/>
    </location>
</feature>
<sequence length="429" mass="49345">MAAAGGSYGDYHLTSVDMSRWYPSYVSAAPAYEPRDYPPRDYAPRDYAPRDYAPRDYAPRDYEPRDYAPRDYEPRDYAPRDYTQRDYPPPEYPLAAHPPREYVHPRYPDGLPISRAAREPFKKQPYEVRLPLRRSRSRSRSQPRSRRVSPLRSPPRSRPERSPPRTRPERSPPRSRPQRSPARSRPRSPKRDTIKQDRRHLEVKKIEIAPAKVLSKDFIEELRVRSMESAEKGRIGWCPKCENIECHNLAHRCKRWRKCMKMISNLEESVYGCGFFHTAKEIVMGLKLPMPAAEIKTADSTKCTICHEAHSTFKCLLNSSVGTTPCPKGYETPGCTDQTCTHAHFAKDAKCSYCFGNHFVKDCPNSVTLPNNVKHFPNYVPLTNKVNTAPCKFGFEKIGCTKPYCTFAHSMKDAKCFLCGGNHFASMCR</sequence>
<name>A0A3G5A999_9VIRU</name>
<organism evidence="2">
    <name type="scientific">Hyperionvirus sp</name>
    <dbReference type="NCBI Taxonomy" id="2487770"/>
    <lineage>
        <taxon>Viruses</taxon>
        <taxon>Varidnaviria</taxon>
        <taxon>Bamfordvirae</taxon>
        <taxon>Nucleocytoviricota</taxon>
        <taxon>Megaviricetes</taxon>
        <taxon>Imitervirales</taxon>
        <taxon>Mimiviridae</taxon>
        <taxon>Klosneuvirinae</taxon>
    </lineage>
</organism>
<evidence type="ECO:0000256" key="1">
    <source>
        <dbReference type="SAM" id="MobiDB-lite"/>
    </source>
</evidence>
<proteinExistence type="predicted"/>
<dbReference type="EMBL" id="MK072394">
    <property type="protein sequence ID" value="AYV83840.1"/>
    <property type="molecule type" value="Genomic_DNA"/>
</dbReference>
<reference evidence="2" key="1">
    <citation type="submission" date="2018-10" db="EMBL/GenBank/DDBJ databases">
        <title>Hidden diversity of soil giant viruses.</title>
        <authorList>
            <person name="Schulz F."/>
            <person name="Alteio L."/>
            <person name="Goudeau D."/>
            <person name="Ryan E.M."/>
            <person name="Malmstrom R.R."/>
            <person name="Blanchard J."/>
            <person name="Woyke T."/>
        </authorList>
    </citation>
    <scope>NUCLEOTIDE SEQUENCE</scope>
    <source>
        <strain evidence="2">HYV1</strain>
    </source>
</reference>
<protein>
    <submittedName>
        <fullName evidence="2">Uncharacterized protein</fullName>
    </submittedName>
</protein>
<feature type="region of interest" description="Disordered" evidence="1">
    <location>
        <begin position="30"/>
        <end position="201"/>
    </location>
</feature>
<feature type="compositionally biased region" description="Basic residues" evidence="1">
    <location>
        <begin position="131"/>
        <end position="149"/>
    </location>
</feature>
<feature type="compositionally biased region" description="Basic and acidic residues" evidence="1">
    <location>
        <begin position="157"/>
        <end position="172"/>
    </location>
</feature>
<gene>
    <name evidence="2" type="ORF">Hyperionvirus12_37</name>
</gene>
<accession>A0A3G5A999</accession>